<evidence type="ECO:0000313" key="1">
    <source>
        <dbReference type="EMBL" id="CAA3707215.1"/>
    </source>
</evidence>
<name>A0A6S6RWE7_9GAMM</name>
<dbReference type="AlphaFoldDB" id="A0A6S6RWE7"/>
<reference evidence="1 2" key="1">
    <citation type="submission" date="2019-12" db="EMBL/GenBank/DDBJ databases">
        <authorList>
            <person name="Santos-Garcia D."/>
            <person name="Santos-Garcia D."/>
            <person name="Santos-Garcia D."/>
        </authorList>
    </citation>
    <scope>NUCLEOTIDE SEQUENCE [LARGE SCALE GENOMIC DNA]</scope>
    <source>
        <strain evidence="1">PeMo</strain>
    </source>
</reference>
<dbReference type="SUPFAM" id="SSF103088">
    <property type="entry name" value="OmpA-like"/>
    <property type="match status" value="1"/>
</dbReference>
<protein>
    <submittedName>
        <fullName evidence="1">Peptidoglycan-binding protein</fullName>
    </submittedName>
</protein>
<dbReference type="EMBL" id="LR744089">
    <property type="protein sequence ID" value="CAA3707215.1"/>
    <property type="molecule type" value="Genomic_DNA"/>
</dbReference>
<gene>
    <name evidence="1" type="ORF">PEMO_0203</name>
</gene>
<proteinExistence type="predicted"/>
<sequence length="148" mass="18005">MNKKNILKKIIILFSILILLKKNNIIFFNNIKLNNEFFYNKLPFIKHIYFNYDLYFFNNKFNNMLNQYIIYMRNNPNKKILLKIDTIGLGNIKYNLYLNKYRMNFIVNNLVLKGINKKNIKYIICVKKNKFYNEINNLNNNKIIITIS</sequence>
<keyword evidence="2" id="KW-1185">Reference proteome</keyword>
<dbReference type="RefSeq" id="WP_180824871.1">
    <property type="nucleotide sequence ID" value="NZ_LR744089.1"/>
</dbReference>
<dbReference type="Proteomes" id="UP000510842">
    <property type="component" value="Chromosome"/>
</dbReference>
<evidence type="ECO:0000313" key="2">
    <source>
        <dbReference type="Proteomes" id="UP000510842"/>
    </source>
</evidence>
<organism evidence="1 2">
    <name type="scientific">Candidatus Portiera aleyrodidarum</name>
    <name type="common">primary endosymbiont of Bemisia tabaci</name>
    <dbReference type="NCBI Taxonomy" id="91844"/>
    <lineage>
        <taxon>Bacteria</taxon>
        <taxon>Pseudomonadati</taxon>
        <taxon>Pseudomonadota</taxon>
        <taxon>Gammaproteobacteria</taxon>
        <taxon>Candidatus Johnevansiales</taxon>
        <taxon>Candidatus Johnevansiaceae</taxon>
        <taxon>Candidatus Portiera</taxon>
    </lineage>
</organism>
<accession>A0A6S6RWE7</accession>
<dbReference type="Gene3D" id="3.30.1330.60">
    <property type="entry name" value="OmpA-like domain"/>
    <property type="match status" value="1"/>
</dbReference>
<dbReference type="InterPro" id="IPR036737">
    <property type="entry name" value="OmpA-like_sf"/>
</dbReference>